<evidence type="ECO:0008006" key="9">
    <source>
        <dbReference type="Google" id="ProtNLM"/>
    </source>
</evidence>
<sequence>MAESPPHGFPASVPIWPLLPYIAVASAIALIGYILSIRYRPGLRQIPGPLLASFSDLDRIISTAKGLCMNYHLKLHEQYGPLVRIGHKHVSISDPSYIPLLYGINSKFWKTDFYLPFDVKTPGGMRPTIFSVRNEQQHRDIRRPVASAYALSTLKELEPMNDACSEILTRKFEQYAGQDIDLGKWVHWYAFDVITSITFSNTLGMMEQEQDIDRIIEAIEGRLMYNSVVGQAPYMHKWLFGNEIGFRLGQLIPAVRVMNSSRYIVSFAAKQLERYNKQEFNTVPLKDMLDRFKRFKDEEQQIDDPAMLSHAVSNIFAGSDTTAASLRAIFYYLTRNKTAHEKLLSEIDTADAQGQLSDPVTFAEAQNLPYFQAVIKEALRMHPAVGLLLERLVPKGGAEIGGVHLPEGTVVGINPWVAARDKATYGDDAYEFRPERWLEADEKQLRMMDRNFLAFGGGARSCIGKNISMLEMSKLVPQLYRRFDFELSDPGKEWTLHDYWFVKQTGLICKVKRREKA</sequence>
<dbReference type="InterPro" id="IPR017972">
    <property type="entry name" value="Cyt_P450_CS"/>
</dbReference>
<dbReference type="PANTHER" id="PTHR24305:SF232">
    <property type="entry name" value="P450, PUTATIVE (EUROFUNG)-RELATED"/>
    <property type="match status" value="1"/>
</dbReference>
<evidence type="ECO:0000256" key="1">
    <source>
        <dbReference type="ARBA" id="ARBA00001971"/>
    </source>
</evidence>
<comment type="similarity">
    <text evidence="2 5">Belongs to the cytochrome P450 family.</text>
</comment>
<keyword evidence="6" id="KW-0812">Transmembrane</keyword>
<evidence type="ECO:0000256" key="6">
    <source>
        <dbReference type="SAM" id="Phobius"/>
    </source>
</evidence>
<evidence type="ECO:0000256" key="4">
    <source>
        <dbReference type="ARBA" id="ARBA00023004"/>
    </source>
</evidence>
<evidence type="ECO:0000256" key="5">
    <source>
        <dbReference type="RuleBase" id="RU000461"/>
    </source>
</evidence>
<keyword evidence="6" id="KW-0472">Membrane</keyword>
<dbReference type="PROSITE" id="PS00086">
    <property type="entry name" value="CYTOCHROME_P450"/>
    <property type="match status" value="1"/>
</dbReference>
<dbReference type="Pfam" id="PF00067">
    <property type="entry name" value="p450"/>
    <property type="match status" value="1"/>
</dbReference>
<name>A0ABR0F271_ZASCE</name>
<keyword evidence="4 5" id="KW-0408">Iron</keyword>
<dbReference type="EMBL" id="JAXOVC010000001">
    <property type="protein sequence ID" value="KAK4507802.1"/>
    <property type="molecule type" value="Genomic_DNA"/>
</dbReference>
<gene>
    <name evidence="7" type="ORF">PRZ48_001537</name>
</gene>
<proteinExistence type="inferred from homology"/>
<comment type="cofactor">
    <cofactor evidence="1">
        <name>heme</name>
        <dbReference type="ChEBI" id="CHEBI:30413"/>
    </cofactor>
</comment>
<keyword evidence="5" id="KW-0503">Monooxygenase</keyword>
<keyword evidence="3 5" id="KW-0479">Metal-binding</keyword>
<accession>A0ABR0F271</accession>
<evidence type="ECO:0000256" key="3">
    <source>
        <dbReference type="ARBA" id="ARBA00022723"/>
    </source>
</evidence>
<dbReference type="PANTHER" id="PTHR24305">
    <property type="entry name" value="CYTOCHROME P450"/>
    <property type="match status" value="1"/>
</dbReference>
<dbReference type="InterPro" id="IPR036396">
    <property type="entry name" value="Cyt_P450_sf"/>
</dbReference>
<dbReference type="SUPFAM" id="SSF48264">
    <property type="entry name" value="Cytochrome P450"/>
    <property type="match status" value="1"/>
</dbReference>
<dbReference type="CDD" id="cd11060">
    <property type="entry name" value="CYP57A1-like"/>
    <property type="match status" value="1"/>
</dbReference>
<dbReference type="InterPro" id="IPR001128">
    <property type="entry name" value="Cyt_P450"/>
</dbReference>
<organism evidence="7 8">
    <name type="scientific">Zasmidium cellare</name>
    <name type="common">Wine cellar mold</name>
    <name type="synonym">Racodium cellare</name>
    <dbReference type="NCBI Taxonomy" id="395010"/>
    <lineage>
        <taxon>Eukaryota</taxon>
        <taxon>Fungi</taxon>
        <taxon>Dikarya</taxon>
        <taxon>Ascomycota</taxon>
        <taxon>Pezizomycotina</taxon>
        <taxon>Dothideomycetes</taxon>
        <taxon>Dothideomycetidae</taxon>
        <taxon>Mycosphaerellales</taxon>
        <taxon>Mycosphaerellaceae</taxon>
        <taxon>Zasmidium</taxon>
    </lineage>
</organism>
<evidence type="ECO:0000313" key="8">
    <source>
        <dbReference type="Proteomes" id="UP001305779"/>
    </source>
</evidence>
<dbReference type="PRINTS" id="PR00385">
    <property type="entry name" value="P450"/>
</dbReference>
<dbReference type="Gene3D" id="1.10.630.10">
    <property type="entry name" value="Cytochrome P450"/>
    <property type="match status" value="1"/>
</dbReference>
<keyword evidence="5" id="KW-0560">Oxidoreductase</keyword>
<comment type="caution">
    <text evidence="7">The sequence shown here is derived from an EMBL/GenBank/DDBJ whole genome shotgun (WGS) entry which is preliminary data.</text>
</comment>
<dbReference type="PRINTS" id="PR00463">
    <property type="entry name" value="EP450I"/>
</dbReference>
<protein>
    <recommendedName>
        <fullName evidence="9">Cytochrome P450</fullName>
    </recommendedName>
</protein>
<dbReference type="InterPro" id="IPR050121">
    <property type="entry name" value="Cytochrome_P450_monoxygenase"/>
</dbReference>
<feature type="transmembrane region" description="Helical" evidence="6">
    <location>
        <begin position="15"/>
        <end position="35"/>
    </location>
</feature>
<keyword evidence="5" id="KW-0349">Heme</keyword>
<dbReference type="InterPro" id="IPR002401">
    <property type="entry name" value="Cyt_P450_E_grp-I"/>
</dbReference>
<dbReference type="Proteomes" id="UP001305779">
    <property type="component" value="Unassembled WGS sequence"/>
</dbReference>
<evidence type="ECO:0000256" key="2">
    <source>
        <dbReference type="ARBA" id="ARBA00010617"/>
    </source>
</evidence>
<keyword evidence="8" id="KW-1185">Reference proteome</keyword>
<keyword evidence="6" id="KW-1133">Transmembrane helix</keyword>
<reference evidence="7 8" key="1">
    <citation type="journal article" date="2023" name="G3 (Bethesda)">
        <title>A chromosome-level genome assembly of Zasmidium syzygii isolated from banana leaves.</title>
        <authorList>
            <person name="van Westerhoven A.C."/>
            <person name="Mehrabi R."/>
            <person name="Talebi R."/>
            <person name="Steentjes M.B.F."/>
            <person name="Corcolon B."/>
            <person name="Chong P.A."/>
            <person name="Kema G.H.J."/>
            <person name="Seidl M.F."/>
        </authorList>
    </citation>
    <scope>NUCLEOTIDE SEQUENCE [LARGE SCALE GENOMIC DNA]</scope>
    <source>
        <strain evidence="7 8">P124</strain>
    </source>
</reference>
<evidence type="ECO:0000313" key="7">
    <source>
        <dbReference type="EMBL" id="KAK4507802.1"/>
    </source>
</evidence>